<dbReference type="EMBL" id="SKBN01000007">
    <property type="protein sequence ID" value="TGJ87993.1"/>
    <property type="molecule type" value="Genomic_DNA"/>
</dbReference>
<keyword evidence="3 6" id="KW-0812">Transmembrane</keyword>
<feature type="transmembrane region" description="Helical" evidence="6">
    <location>
        <begin position="73"/>
        <end position="92"/>
    </location>
</feature>
<organism evidence="7 8">
    <name type="scientific">Xylaria hypoxylon</name>
    <dbReference type="NCBI Taxonomy" id="37992"/>
    <lineage>
        <taxon>Eukaryota</taxon>
        <taxon>Fungi</taxon>
        <taxon>Dikarya</taxon>
        <taxon>Ascomycota</taxon>
        <taxon>Pezizomycotina</taxon>
        <taxon>Sordariomycetes</taxon>
        <taxon>Xylariomycetidae</taxon>
        <taxon>Xylariales</taxon>
        <taxon>Xylariaceae</taxon>
        <taxon>Xylaria</taxon>
    </lineage>
</organism>
<accession>A0A4Z0ZAJ0</accession>
<feature type="transmembrane region" description="Helical" evidence="6">
    <location>
        <begin position="7"/>
        <end position="26"/>
    </location>
</feature>
<keyword evidence="2" id="KW-0813">Transport</keyword>
<evidence type="ECO:0000313" key="7">
    <source>
        <dbReference type="EMBL" id="TGJ87993.1"/>
    </source>
</evidence>
<name>A0A4Z0ZAJ0_9PEZI</name>
<dbReference type="GO" id="GO:0022857">
    <property type="term" value="F:transmembrane transporter activity"/>
    <property type="evidence" value="ECO:0007669"/>
    <property type="project" value="InterPro"/>
</dbReference>
<gene>
    <name evidence="7" type="ORF">E0Z10_g713</name>
</gene>
<feature type="transmembrane region" description="Helical" evidence="6">
    <location>
        <begin position="104"/>
        <end position="123"/>
    </location>
</feature>
<feature type="transmembrane region" description="Helical" evidence="6">
    <location>
        <begin position="208"/>
        <end position="232"/>
    </location>
</feature>
<reference evidence="7 8" key="1">
    <citation type="submission" date="2019-03" db="EMBL/GenBank/DDBJ databases">
        <title>Draft genome sequence of Xylaria hypoxylon DSM 108379, a ubiquitous saprotrophic-parasitic fungi on hardwood.</title>
        <authorList>
            <person name="Buettner E."/>
            <person name="Leonhardt S."/>
            <person name="Gebauer A.M."/>
            <person name="Liers C."/>
            <person name="Hofrichter M."/>
            <person name="Kellner H."/>
        </authorList>
    </citation>
    <scope>NUCLEOTIDE SEQUENCE [LARGE SCALE GENOMIC DNA]</scope>
    <source>
        <strain evidence="7 8">DSM 108379</strain>
    </source>
</reference>
<feature type="transmembrane region" description="Helical" evidence="6">
    <location>
        <begin position="32"/>
        <end position="52"/>
    </location>
</feature>
<dbReference type="InterPro" id="IPR010573">
    <property type="entry name" value="MFS_Str1/Tri12-like"/>
</dbReference>
<dbReference type="GO" id="GO:0005886">
    <property type="term" value="C:plasma membrane"/>
    <property type="evidence" value="ECO:0007669"/>
    <property type="project" value="TreeGrafter"/>
</dbReference>
<evidence type="ECO:0000256" key="4">
    <source>
        <dbReference type="ARBA" id="ARBA00022989"/>
    </source>
</evidence>
<feature type="transmembrane region" description="Helical" evidence="6">
    <location>
        <begin position="144"/>
        <end position="163"/>
    </location>
</feature>
<dbReference type="SUPFAM" id="SSF103473">
    <property type="entry name" value="MFS general substrate transporter"/>
    <property type="match status" value="2"/>
</dbReference>
<dbReference type="PANTHER" id="PTHR23501:SF198">
    <property type="entry name" value="AZOLE RESISTANCE PROTEIN 1-RELATED"/>
    <property type="match status" value="1"/>
</dbReference>
<dbReference type="AlphaFoldDB" id="A0A4Z0ZAJ0"/>
<dbReference type="Proteomes" id="UP000297716">
    <property type="component" value="Unassembled WGS sequence"/>
</dbReference>
<dbReference type="STRING" id="37992.A0A4Z0ZAJ0"/>
<comment type="subcellular location">
    <subcellularLocation>
        <location evidence="1">Membrane</location>
        <topology evidence="1">Multi-pass membrane protein</topology>
    </subcellularLocation>
</comment>
<feature type="transmembrane region" description="Helical" evidence="6">
    <location>
        <begin position="183"/>
        <end position="201"/>
    </location>
</feature>
<keyword evidence="5 6" id="KW-0472">Membrane</keyword>
<evidence type="ECO:0000256" key="5">
    <source>
        <dbReference type="ARBA" id="ARBA00023136"/>
    </source>
</evidence>
<sequence>MYASYLGMVYGIASVLGPLIGGGFTTNVTWRWSFYINLPLGALAIAGLMPFFRSPQAAAKLESLPQKEKLKRMDPIGTTLLIGSISSLLLALQLGGQTYPWPSARIIALIVVFVAILIIWVCWQAYLGPVATIPKTVVGQRSMAFASWYSFAQGGVNFGALYYAPLWFQAVRGDSPLKSGLDIVSFVAGQTVVLLLLAYYLTRGVYSAPFMIACVAADAWWLLLAFGLASLIGTMGVE</sequence>
<dbReference type="OrthoDB" id="10021397at2759"/>
<evidence type="ECO:0000256" key="2">
    <source>
        <dbReference type="ARBA" id="ARBA00022448"/>
    </source>
</evidence>
<dbReference type="Pfam" id="PF06609">
    <property type="entry name" value="TRI12"/>
    <property type="match status" value="1"/>
</dbReference>
<dbReference type="Gene3D" id="1.20.1250.20">
    <property type="entry name" value="MFS general substrate transporter like domains"/>
    <property type="match status" value="1"/>
</dbReference>
<keyword evidence="8" id="KW-1185">Reference proteome</keyword>
<evidence type="ECO:0008006" key="9">
    <source>
        <dbReference type="Google" id="ProtNLM"/>
    </source>
</evidence>
<evidence type="ECO:0000256" key="3">
    <source>
        <dbReference type="ARBA" id="ARBA00022692"/>
    </source>
</evidence>
<evidence type="ECO:0000256" key="1">
    <source>
        <dbReference type="ARBA" id="ARBA00004141"/>
    </source>
</evidence>
<keyword evidence="4 6" id="KW-1133">Transmembrane helix</keyword>
<evidence type="ECO:0000256" key="6">
    <source>
        <dbReference type="SAM" id="Phobius"/>
    </source>
</evidence>
<dbReference type="PANTHER" id="PTHR23501">
    <property type="entry name" value="MAJOR FACILITATOR SUPERFAMILY"/>
    <property type="match status" value="1"/>
</dbReference>
<protein>
    <recommendedName>
        <fullName evidence="9">Major facilitator superfamily (MFS) profile domain-containing protein</fullName>
    </recommendedName>
</protein>
<dbReference type="InterPro" id="IPR036259">
    <property type="entry name" value="MFS_trans_sf"/>
</dbReference>
<proteinExistence type="predicted"/>
<evidence type="ECO:0000313" key="8">
    <source>
        <dbReference type="Proteomes" id="UP000297716"/>
    </source>
</evidence>
<comment type="caution">
    <text evidence="7">The sequence shown here is derived from an EMBL/GenBank/DDBJ whole genome shotgun (WGS) entry which is preliminary data.</text>
</comment>